<proteinExistence type="predicted"/>
<dbReference type="SUPFAM" id="SSF55729">
    <property type="entry name" value="Acyl-CoA N-acyltransferases (Nat)"/>
    <property type="match status" value="1"/>
</dbReference>
<dbReference type="InterPro" id="IPR000182">
    <property type="entry name" value="GNAT_dom"/>
</dbReference>
<name>A0A364RHM3_9BACT</name>
<dbReference type="EMBL" id="QMDV01000001">
    <property type="protein sequence ID" value="RAU83808.1"/>
    <property type="molecule type" value="Genomic_DNA"/>
</dbReference>
<keyword evidence="3" id="KW-1185">Reference proteome</keyword>
<dbReference type="Gene3D" id="3.40.630.30">
    <property type="match status" value="1"/>
</dbReference>
<dbReference type="PANTHER" id="PTHR43441">
    <property type="entry name" value="RIBOSOMAL-PROTEIN-SERINE ACETYLTRANSFERASE"/>
    <property type="match status" value="1"/>
</dbReference>
<organism evidence="2 3">
    <name type="scientific">Pontibacter arcticus</name>
    <dbReference type="NCBI Taxonomy" id="2080288"/>
    <lineage>
        <taxon>Bacteria</taxon>
        <taxon>Pseudomonadati</taxon>
        <taxon>Bacteroidota</taxon>
        <taxon>Cytophagia</taxon>
        <taxon>Cytophagales</taxon>
        <taxon>Hymenobacteraceae</taxon>
        <taxon>Pontibacter</taxon>
    </lineage>
</organism>
<evidence type="ECO:0000259" key="1">
    <source>
        <dbReference type="Pfam" id="PF13302"/>
    </source>
</evidence>
<dbReference type="GO" id="GO:0005737">
    <property type="term" value="C:cytoplasm"/>
    <property type="evidence" value="ECO:0007669"/>
    <property type="project" value="TreeGrafter"/>
</dbReference>
<reference evidence="2 3" key="1">
    <citation type="submission" date="2018-06" db="EMBL/GenBank/DDBJ databases">
        <authorList>
            <person name="Liu Z.-W."/>
        </authorList>
    </citation>
    <scope>NUCLEOTIDE SEQUENCE [LARGE SCALE GENOMIC DNA]</scope>
    <source>
        <strain evidence="2 3">2b14</strain>
    </source>
</reference>
<protein>
    <submittedName>
        <fullName evidence="2">N-acetyltransferase</fullName>
    </submittedName>
</protein>
<gene>
    <name evidence="2" type="ORF">DP923_01710</name>
</gene>
<accession>A0A364RHM3</accession>
<dbReference type="PANTHER" id="PTHR43441:SF2">
    <property type="entry name" value="FAMILY ACETYLTRANSFERASE, PUTATIVE (AFU_ORTHOLOGUE AFUA_7G00850)-RELATED"/>
    <property type="match status" value="1"/>
</dbReference>
<dbReference type="RefSeq" id="WP_112303845.1">
    <property type="nucleotide sequence ID" value="NZ_QMDV01000001.1"/>
</dbReference>
<dbReference type="GO" id="GO:1990189">
    <property type="term" value="F:protein N-terminal-serine acetyltransferase activity"/>
    <property type="evidence" value="ECO:0007669"/>
    <property type="project" value="TreeGrafter"/>
</dbReference>
<dbReference type="AlphaFoldDB" id="A0A364RHM3"/>
<feature type="domain" description="N-acetyltransferase" evidence="1">
    <location>
        <begin position="21"/>
        <end position="163"/>
    </location>
</feature>
<keyword evidence="2" id="KW-0808">Transferase</keyword>
<dbReference type="GO" id="GO:0008999">
    <property type="term" value="F:protein-N-terminal-alanine acetyltransferase activity"/>
    <property type="evidence" value="ECO:0007669"/>
    <property type="project" value="TreeGrafter"/>
</dbReference>
<evidence type="ECO:0000313" key="3">
    <source>
        <dbReference type="Proteomes" id="UP000251692"/>
    </source>
</evidence>
<comment type="caution">
    <text evidence="2">The sequence shown here is derived from an EMBL/GenBank/DDBJ whole genome shotgun (WGS) entry which is preliminary data.</text>
</comment>
<dbReference type="OrthoDB" id="9811523at2"/>
<dbReference type="Proteomes" id="UP000251692">
    <property type="component" value="Unassembled WGS sequence"/>
</dbReference>
<dbReference type="InterPro" id="IPR051908">
    <property type="entry name" value="Ribosomal_N-acetyltransferase"/>
</dbReference>
<dbReference type="Pfam" id="PF13302">
    <property type="entry name" value="Acetyltransf_3"/>
    <property type="match status" value="1"/>
</dbReference>
<reference evidence="2 3" key="2">
    <citation type="submission" date="2018-07" db="EMBL/GenBank/DDBJ databases">
        <title>Pontibacter sp. 2b14 genomic sequence and assembly.</title>
        <authorList>
            <person name="Du Z.-J."/>
        </authorList>
    </citation>
    <scope>NUCLEOTIDE SEQUENCE [LARGE SCALE GENOMIC DNA]</scope>
    <source>
        <strain evidence="2 3">2b14</strain>
    </source>
</reference>
<sequence>MSFLYNTLATSFEDRIETPHLILRPYEEGDEVDFIQLMQENTSELGPVFKGRAARVHILEDARMQVKQLRTDWDNRKTFEFGVWQKETSKYIGAIALNNLDRSIPKAELGLYFTRPSEMQPFIQEAITEVIRFGFDKLGLNKIFLRCTAFNDYYGALATDSGFVKEGILRCDFRGADTTELLDLNYYGLTRPDYEEAFNTKDLEHHKPSIN</sequence>
<evidence type="ECO:0000313" key="2">
    <source>
        <dbReference type="EMBL" id="RAU83808.1"/>
    </source>
</evidence>
<dbReference type="InterPro" id="IPR016181">
    <property type="entry name" value="Acyl_CoA_acyltransferase"/>
</dbReference>